<dbReference type="AlphaFoldDB" id="A0A8T0INE9"/>
<organism evidence="6 7">
    <name type="scientific">Ceratodon purpureus</name>
    <name type="common">Fire moss</name>
    <name type="synonym">Dicranum purpureum</name>
    <dbReference type="NCBI Taxonomy" id="3225"/>
    <lineage>
        <taxon>Eukaryota</taxon>
        <taxon>Viridiplantae</taxon>
        <taxon>Streptophyta</taxon>
        <taxon>Embryophyta</taxon>
        <taxon>Bryophyta</taxon>
        <taxon>Bryophytina</taxon>
        <taxon>Bryopsida</taxon>
        <taxon>Dicranidae</taxon>
        <taxon>Pseudoditrichales</taxon>
        <taxon>Ditrichaceae</taxon>
        <taxon>Ceratodon</taxon>
    </lineage>
</organism>
<feature type="domain" description="Chitin-binding type-1" evidence="5">
    <location>
        <begin position="74"/>
        <end position="118"/>
    </location>
</feature>
<accession>A0A8T0INE9</accession>
<gene>
    <name evidence="6" type="ORF">KC19_3G205200</name>
</gene>
<dbReference type="SUPFAM" id="SSF57016">
    <property type="entry name" value="Plant lectins/antimicrobial peptides"/>
    <property type="match status" value="3"/>
</dbReference>
<feature type="disulfide bond" evidence="3">
    <location>
        <begin position="77"/>
        <end position="92"/>
    </location>
</feature>
<dbReference type="PANTHER" id="PTHR47849">
    <property type="entry name" value="CHITIN-BINDING LECTIN 1"/>
    <property type="match status" value="1"/>
</dbReference>
<keyword evidence="2 3" id="KW-1015">Disulfide bond</keyword>
<proteinExistence type="predicted"/>
<dbReference type="InterPro" id="IPR001002">
    <property type="entry name" value="Chitin-bd_1"/>
</dbReference>
<dbReference type="SMART" id="SM00270">
    <property type="entry name" value="ChtBD1"/>
    <property type="match status" value="3"/>
</dbReference>
<keyword evidence="1 3" id="KW-0147">Chitin-binding</keyword>
<name>A0A8T0INE9_CERPU</name>
<reference evidence="6" key="1">
    <citation type="submission" date="2020-06" db="EMBL/GenBank/DDBJ databases">
        <title>WGS assembly of Ceratodon purpureus strain R40.</title>
        <authorList>
            <person name="Carey S.B."/>
            <person name="Jenkins J."/>
            <person name="Shu S."/>
            <person name="Lovell J.T."/>
            <person name="Sreedasyam A."/>
            <person name="Maumus F."/>
            <person name="Tiley G.P."/>
            <person name="Fernandez-Pozo N."/>
            <person name="Barry K."/>
            <person name="Chen C."/>
            <person name="Wang M."/>
            <person name="Lipzen A."/>
            <person name="Daum C."/>
            <person name="Saski C.A."/>
            <person name="Payton A.C."/>
            <person name="Mcbreen J.C."/>
            <person name="Conrad R.E."/>
            <person name="Kollar L.M."/>
            <person name="Olsson S."/>
            <person name="Huttunen S."/>
            <person name="Landis J.B."/>
            <person name="Wickett N.J."/>
            <person name="Johnson M.G."/>
            <person name="Rensing S.A."/>
            <person name="Grimwood J."/>
            <person name="Schmutz J."/>
            <person name="Mcdaniel S.F."/>
        </authorList>
    </citation>
    <scope>NUCLEOTIDE SEQUENCE</scope>
    <source>
        <strain evidence="6">R40</strain>
    </source>
</reference>
<evidence type="ECO:0000256" key="2">
    <source>
        <dbReference type="ARBA" id="ARBA00023157"/>
    </source>
</evidence>
<feature type="domain" description="Chitin-binding type-1" evidence="5">
    <location>
        <begin position="127"/>
        <end position="171"/>
    </location>
</feature>
<dbReference type="Gene3D" id="3.30.60.10">
    <property type="entry name" value="Endochitinase-like"/>
    <property type="match status" value="3"/>
</dbReference>
<dbReference type="InterPro" id="IPR036861">
    <property type="entry name" value="Endochitinase-like_sf"/>
</dbReference>
<dbReference type="GO" id="GO:0008061">
    <property type="term" value="F:chitin binding"/>
    <property type="evidence" value="ECO:0007669"/>
    <property type="project" value="UniProtKB-UniRule"/>
</dbReference>
<dbReference type="Proteomes" id="UP000822688">
    <property type="component" value="Chromosome 3"/>
</dbReference>
<dbReference type="EMBL" id="CM026423">
    <property type="protein sequence ID" value="KAG0584356.1"/>
    <property type="molecule type" value="Genomic_DNA"/>
</dbReference>
<feature type="signal peptide" evidence="4">
    <location>
        <begin position="1"/>
        <end position="21"/>
    </location>
</feature>
<evidence type="ECO:0000313" key="7">
    <source>
        <dbReference type="Proteomes" id="UP000822688"/>
    </source>
</evidence>
<feature type="disulfide bond" evidence="3">
    <location>
        <begin position="27"/>
        <end position="42"/>
    </location>
</feature>
<comment type="caution">
    <text evidence="6">The sequence shown here is derived from an EMBL/GenBank/DDBJ whole genome shotgun (WGS) entry which is preliminary data.</text>
</comment>
<keyword evidence="7" id="KW-1185">Reference proteome</keyword>
<dbReference type="CDD" id="cd00035">
    <property type="entry name" value="ChtBD1"/>
    <property type="match status" value="1"/>
</dbReference>
<feature type="disulfide bond" evidence="3">
    <location>
        <begin position="36"/>
        <end position="48"/>
    </location>
</feature>
<comment type="caution">
    <text evidence="3">Lacks conserved residue(s) required for the propagation of feature annotation.</text>
</comment>
<sequence>MAMLWRMLVVAMVASVAAAAAEEYAECGRQAHDAVCLFGACCSKDGMCGRGEEYCGNGCQEGAGRCNQVSTSTDAECGSQAHGAVCLFGACCSEDGMCGRGEEYCGNGCQEGAGRCNQVPTTPAVNDAECGSQAHGAVCLFGACCSKDGMCGRGDEYCGNGCQADAGRCNKLQKQ</sequence>
<feature type="domain" description="Chitin-binding type-1" evidence="5">
    <location>
        <begin position="24"/>
        <end position="68"/>
    </location>
</feature>
<feature type="disulfide bond" evidence="3">
    <location>
        <begin position="144"/>
        <end position="158"/>
    </location>
</feature>
<protein>
    <recommendedName>
        <fullName evidence="5">Chitin-binding type-1 domain-containing protein</fullName>
    </recommendedName>
</protein>
<evidence type="ECO:0000256" key="3">
    <source>
        <dbReference type="PROSITE-ProRule" id="PRU00261"/>
    </source>
</evidence>
<dbReference type="PROSITE" id="PS50941">
    <property type="entry name" value="CHIT_BIND_I_2"/>
    <property type="match status" value="3"/>
</dbReference>
<dbReference type="Pfam" id="PF00187">
    <property type="entry name" value="Chitin_bind_1"/>
    <property type="match status" value="3"/>
</dbReference>
<feature type="disulfide bond" evidence="3">
    <location>
        <begin position="41"/>
        <end position="55"/>
    </location>
</feature>
<feature type="disulfide bond" evidence="3">
    <location>
        <begin position="130"/>
        <end position="145"/>
    </location>
</feature>
<keyword evidence="4" id="KW-0732">Signal</keyword>
<feature type="disulfide bond" evidence="3">
    <location>
        <begin position="86"/>
        <end position="98"/>
    </location>
</feature>
<feature type="disulfide bond" evidence="3">
    <location>
        <begin position="91"/>
        <end position="105"/>
    </location>
</feature>
<dbReference type="InterPro" id="IPR018371">
    <property type="entry name" value="Chitin-binding_1_CS"/>
</dbReference>
<evidence type="ECO:0000259" key="5">
    <source>
        <dbReference type="PROSITE" id="PS50941"/>
    </source>
</evidence>
<evidence type="ECO:0000256" key="4">
    <source>
        <dbReference type="SAM" id="SignalP"/>
    </source>
</evidence>
<feature type="disulfide bond" evidence="3">
    <location>
        <begin position="139"/>
        <end position="151"/>
    </location>
</feature>
<feature type="chain" id="PRO_5035944721" description="Chitin-binding type-1 domain-containing protein" evidence="4">
    <location>
        <begin position="22"/>
        <end position="175"/>
    </location>
</feature>
<dbReference type="PROSITE" id="PS00026">
    <property type="entry name" value="CHIT_BIND_I_1"/>
    <property type="match status" value="3"/>
</dbReference>
<evidence type="ECO:0000313" key="6">
    <source>
        <dbReference type="EMBL" id="KAG0584356.1"/>
    </source>
</evidence>
<evidence type="ECO:0000256" key="1">
    <source>
        <dbReference type="ARBA" id="ARBA00022669"/>
    </source>
</evidence>